<dbReference type="KEGG" id="surl:BI350_02870"/>
<dbReference type="Pfam" id="PF00583">
    <property type="entry name" value="Acetyltransf_1"/>
    <property type="match status" value="1"/>
</dbReference>
<dbReference type="GO" id="GO:0016747">
    <property type="term" value="F:acyltransferase activity, transferring groups other than amino-acyl groups"/>
    <property type="evidence" value="ECO:0007669"/>
    <property type="project" value="InterPro"/>
</dbReference>
<dbReference type="SUPFAM" id="SSF55729">
    <property type="entry name" value="Acyl-CoA N-acyltransferases (Nat)"/>
    <property type="match status" value="1"/>
</dbReference>
<dbReference type="Proteomes" id="UP000185746">
    <property type="component" value="Chromosome"/>
</dbReference>
<dbReference type="InterPro" id="IPR016181">
    <property type="entry name" value="Acyl_CoA_acyltransferase"/>
</dbReference>
<dbReference type="PANTHER" id="PTHR43877:SF1">
    <property type="entry name" value="ACETYLTRANSFERASE"/>
    <property type="match status" value="1"/>
</dbReference>
<dbReference type="PROSITE" id="PS51186">
    <property type="entry name" value="GNAT"/>
    <property type="match status" value="1"/>
</dbReference>
<evidence type="ECO:0000259" key="3">
    <source>
        <dbReference type="PROSITE" id="PS51186"/>
    </source>
</evidence>
<sequence>MIRPMTSKDILYVQHIAVETWRATYENIIPADAQLRFLNQSYSDIMLLKRMEKTLMLIAECDGVPIGFANVTYIDEDGDAELTAMYILPTYQQSGYGHKLFQAALSHLAEAKQLFVYVDNQNVIGKNFYVKQGFQLLNTFSESFNGHPVETAEYVYKIPVAIS</sequence>
<dbReference type="PANTHER" id="PTHR43877">
    <property type="entry name" value="AMINOALKYLPHOSPHONATE N-ACETYLTRANSFERASE-RELATED-RELATED"/>
    <property type="match status" value="1"/>
</dbReference>
<dbReference type="RefSeq" id="WP_075526762.1">
    <property type="nucleotide sequence ID" value="NZ_CP017560.1"/>
</dbReference>
<evidence type="ECO:0000313" key="4">
    <source>
        <dbReference type="EMBL" id="AOV06652.1"/>
    </source>
</evidence>
<reference evidence="4 5" key="1">
    <citation type="submission" date="2016-09" db="EMBL/GenBank/DDBJ databases">
        <title>Complete genome sequence of the Lysinibacillus sphaericus LMG 22257, a specie of Bacillus with ureolytic activity that can effectively biodeposit calcium carbonate.</title>
        <authorList>
            <person name="Yan W."/>
        </authorList>
    </citation>
    <scope>NUCLEOTIDE SEQUENCE [LARGE SCALE GENOMIC DNA]</scope>
    <source>
        <strain evidence="4 5">LMG 22257</strain>
    </source>
</reference>
<evidence type="ECO:0000256" key="2">
    <source>
        <dbReference type="ARBA" id="ARBA00023315"/>
    </source>
</evidence>
<proteinExistence type="predicted"/>
<organism evidence="4 5">
    <name type="scientific">Sporosarcina ureilytica</name>
    <dbReference type="NCBI Taxonomy" id="298596"/>
    <lineage>
        <taxon>Bacteria</taxon>
        <taxon>Bacillati</taxon>
        <taxon>Bacillota</taxon>
        <taxon>Bacilli</taxon>
        <taxon>Bacillales</taxon>
        <taxon>Caryophanaceae</taxon>
        <taxon>Sporosarcina</taxon>
    </lineage>
</organism>
<keyword evidence="5" id="KW-1185">Reference proteome</keyword>
<dbReference type="InterPro" id="IPR000182">
    <property type="entry name" value="GNAT_dom"/>
</dbReference>
<dbReference type="InterPro" id="IPR050832">
    <property type="entry name" value="Bact_Acetyltransf"/>
</dbReference>
<keyword evidence="1 4" id="KW-0808">Transferase</keyword>
<keyword evidence="2" id="KW-0012">Acyltransferase</keyword>
<name>A0A1D8JD70_9BACL</name>
<evidence type="ECO:0000256" key="1">
    <source>
        <dbReference type="ARBA" id="ARBA00022679"/>
    </source>
</evidence>
<evidence type="ECO:0000313" key="5">
    <source>
        <dbReference type="Proteomes" id="UP000185746"/>
    </source>
</evidence>
<dbReference type="CDD" id="cd04301">
    <property type="entry name" value="NAT_SF"/>
    <property type="match status" value="1"/>
</dbReference>
<feature type="domain" description="N-acetyltransferase" evidence="3">
    <location>
        <begin position="1"/>
        <end position="161"/>
    </location>
</feature>
<dbReference type="AlphaFoldDB" id="A0A1D8JD70"/>
<protein>
    <submittedName>
        <fullName evidence="4">GNAT family N-acetyltransferase</fullName>
    </submittedName>
</protein>
<dbReference type="EMBL" id="CP017560">
    <property type="protein sequence ID" value="AOV06652.1"/>
    <property type="molecule type" value="Genomic_DNA"/>
</dbReference>
<accession>A0A1D8JD70</accession>
<gene>
    <name evidence="4" type="ORF">BI350_02870</name>
</gene>
<dbReference type="Gene3D" id="3.40.630.30">
    <property type="match status" value="1"/>
</dbReference>